<dbReference type="OrthoDB" id="793940at2"/>
<organism evidence="2 3">
    <name type="scientific">Idiomarina fontislapidosi</name>
    <dbReference type="NCBI Taxonomy" id="263723"/>
    <lineage>
        <taxon>Bacteria</taxon>
        <taxon>Pseudomonadati</taxon>
        <taxon>Pseudomonadota</taxon>
        <taxon>Gammaproteobacteria</taxon>
        <taxon>Alteromonadales</taxon>
        <taxon>Idiomarinaceae</taxon>
        <taxon>Idiomarina</taxon>
    </lineage>
</organism>
<feature type="domain" description="VOC" evidence="1">
    <location>
        <begin position="5"/>
        <end position="131"/>
    </location>
</feature>
<dbReference type="PANTHER" id="PTHR39434">
    <property type="match status" value="1"/>
</dbReference>
<keyword evidence="3" id="KW-1185">Reference proteome</keyword>
<dbReference type="PROSITE" id="PS51819">
    <property type="entry name" value="VOC"/>
    <property type="match status" value="1"/>
</dbReference>
<dbReference type="Proteomes" id="UP000287330">
    <property type="component" value="Unassembled WGS sequence"/>
</dbReference>
<dbReference type="EMBL" id="PIPV01000008">
    <property type="protein sequence ID" value="RUO52148.1"/>
    <property type="molecule type" value="Genomic_DNA"/>
</dbReference>
<dbReference type="InterPro" id="IPR037523">
    <property type="entry name" value="VOC_core"/>
</dbReference>
<reference evidence="3" key="1">
    <citation type="journal article" date="2018" name="Front. Microbiol.">
        <title>Genome-Based Analysis Reveals the Taxonomy and Diversity of the Family Idiomarinaceae.</title>
        <authorList>
            <person name="Liu Y."/>
            <person name="Lai Q."/>
            <person name="Shao Z."/>
        </authorList>
    </citation>
    <scope>NUCLEOTIDE SEQUENCE [LARGE SCALE GENOMIC DNA]</scope>
    <source>
        <strain evidence="3">F23</strain>
    </source>
</reference>
<protein>
    <submittedName>
        <fullName evidence="2">Glyoxalase</fullName>
    </submittedName>
</protein>
<evidence type="ECO:0000259" key="1">
    <source>
        <dbReference type="PROSITE" id="PS51819"/>
    </source>
</evidence>
<evidence type="ECO:0000313" key="2">
    <source>
        <dbReference type="EMBL" id="RUO52148.1"/>
    </source>
</evidence>
<dbReference type="InterPro" id="IPR004360">
    <property type="entry name" value="Glyas_Fos-R_dOase_dom"/>
</dbReference>
<dbReference type="RefSeq" id="WP_110575204.1">
    <property type="nucleotide sequence ID" value="NZ_PIPV01000008.1"/>
</dbReference>
<accession>A0A432XTT1</accession>
<sequence>MSAVRPFHLALPVKSLDNARRFYGHILGLEQGRSSDEWIDWNFFGHQFVTHVAPEIAGVKNHSGVDGHNVPVPHFGVVLLREDWDEVARKIAESDIEFVIEPYIRFQGKPGEQGTMFFYDYCGNALEFKTFKNDDDIFAT</sequence>
<gene>
    <name evidence="2" type="ORF">CWE25_09710</name>
</gene>
<evidence type="ECO:0000313" key="3">
    <source>
        <dbReference type="Proteomes" id="UP000287330"/>
    </source>
</evidence>
<dbReference type="Pfam" id="PF00903">
    <property type="entry name" value="Glyoxalase"/>
    <property type="match status" value="1"/>
</dbReference>
<dbReference type="InterPro" id="IPR029068">
    <property type="entry name" value="Glyas_Bleomycin-R_OHBP_Dase"/>
</dbReference>
<dbReference type="AlphaFoldDB" id="A0A432XTT1"/>
<dbReference type="SUPFAM" id="SSF54593">
    <property type="entry name" value="Glyoxalase/Bleomycin resistance protein/Dihydroxybiphenyl dioxygenase"/>
    <property type="match status" value="1"/>
</dbReference>
<proteinExistence type="predicted"/>
<comment type="caution">
    <text evidence="2">The sequence shown here is derived from an EMBL/GenBank/DDBJ whole genome shotgun (WGS) entry which is preliminary data.</text>
</comment>
<dbReference type="Gene3D" id="3.10.180.10">
    <property type="entry name" value="2,3-Dihydroxybiphenyl 1,2-Dioxygenase, domain 1"/>
    <property type="match status" value="1"/>
</dbReference>
<dbReference type="PANTHER" id="PTHR39434:SF1">
    <property type="entry name" value="VOC DOMAIN-CONTAINING PROTEIN"/>
    <property type="match status" value="1"/>
</dbReference>
<name>A0A432XTT1_9GAMM</name>